<feature type="transmembrane region" description="Helical" evidence="1">
    <location>
        <begin position="111"/>
        <end position="131"/>
    </location>
</feature>
<sequence>MTLALALLPFLALLTAFSGPAVLPALGLLTAISVVTLHHLNPALDTGRILFVAFVALVISIVPVWRLGAYAEQSEPARIPAALSLSLTLSVGVCMNLSAGEIFPFLSGVPVNPSAITTALMIVFAGLATLAVRPGIKFQLAGLLSACDGILLAAADTAQTHVVWLLGIGILFLAGAGSWLAQRLSLLSITSNRYEHDNP</sequence>
<dbReference type="AlphaFoldDB" id="A0A511XGF9"/>
<evidence type="ECO:0000256" key="1">
    <source>
        <dbReference type="SAM" id="Phobius"/>
    </source>
</evidence>
<keyword evidence="1" id="KW-1133">Transmembrane helix</keyword>
<keyword evidence="1" id="KW-0812">Transmembrane</keyword>
<evidence type="ECO:0000313" key="2">
    <source>
        <dbReference type="EMBL" id="GEN62036.1"/>
    </source>
</evidence>
<dbReference type="OrthoDB" id="7225408at2"/>
<comment type="caution">
    <text evidence="2">The sequence shown here is derived from an EMBL/GenBank/DDBJ whole genome shotgun (WGS) entry which is preliminary data.</text>
</comment>
<accession>A0A511XGF9</accession>
<keyword evidence="1" id="KW-0472">Membrane</keyword>
<proteinExistence type="predicted"/>
<keyword evidence="3" id="KW-1185">Reference proteome</keyword>
<dbReference type="EMBL" id="BJYG01000002">
    <property type="protein sequence ID" value="GEN62036.1"/>
    <property type="molecule type" value="Genomic_DNA"/>
</dbReference>
<feature type="transmembrane region" description="Helical" evidence="1">
    <location>
        <begin position="79"/>
        <end position="99"/>
    </location>
</feature>
<evidence type="ECO:0000313" key="3">
    <source>
        <dbReference type="Proteomes" id="UP000321746"/>
    </source>
</evidence>
<name>A0A511XGF9_9PROT</name>
<feature type="transmembrane region" description="Helical" evidence="1">
    <location>
        <begin position="49"/>
        <end position="67"/>
    </location>
</feature>
<dbReference type="Proteomes" id="UP000321746">
    <property type="component" value="Unassembled WGS sequence"/>
</dbReference>
<protein>
    <submittedName>
        <fullName evidence="2">Uncharacterized protein</fullName>
    </submittedName>
</protein>
<reference evidence="2 3" key="1">
    <citation type="submission" date="2019-07" db="EMBL/GenBank/DDBJ databases">
        <title>Whole genome shotgun sequence of Acetobacter oeni NBRC 105207.</title>
        <authorList>
            <person name="Hosoyama A."/>
            <person name="Uohara A."/>
            <person name="Ohji S."/>
            <person name="Ichikawa N."/>
        </authorList>
    </citation>
    <scope>NUCLEOTIDE SEQUENCE [LARGE SCALE GENOMIC DNA]</scope>
    <source>
        <strain evidence="2 3">NBRC 105207</strain>
    </source>
</reference>
<dbReference type="RefSeq" id="WP_146885184.1">
    <property type="nucleotide sequence ID" value="NZ_BJYG01000002.1"/>
</dbReference>
<gene>
    <name evidence="2" type="ORF">AOE01nite_02600</name>
</gene>
<feature type="transmembrane region" description="Helical" evidence="1">
    <location>
        <begin position="161"/>
        <end position="181"/>
    </location>
</feature>
<organism evidence="2 3">
    <name type="scientific">Acetobacter oeni</name>
    <dbReference type="NCBI Taxonomy" id="304077"/>
    <lineage>
        <taxon>Bacteria</taxon>
        <taxon>Pseudomonadati</taxon>
        <taxon>Pseudomonadota</taxon>
        <taxon>Alphaproteobacteria</taxon>
        <taxon>Acetobacterales</taxon>
        <taxon>Acetobacteraceae</taxon>
        <taxon>Acetobacter</taxon>
    </lineage>
</organism>